<dbReference type="Proteomes" id="UP000324897">
    <property type="component" value="Unassembled WGS sequence"/>
</dbReference>
<gene>
    <name evidence="5" type="ORF">EJB05_32506</name>
</gene>
<evidence type="ECO:0000256" key="2">
    <source>
        <dbReference type="ARBA" id="ARBA00022729"/>
    </source>
</evidence>
<dbReference type="OrthoDB" id="681081at2759"/>
<comment type="caution">
    <text evidence="5">The sequence shown here is derived from an EMBL/GenBank/DDBJ whole genome shotgun (WGS) entry which is preliminary data.</text>
</comment>
<dbReference type="PROSITE" id="PS51892">
    <property type="entry name" value="SUBTILASE"/>
    <property type="match status" value="1"/>
</dbReference>
<dbReference type="AlphaFoldDB" id="A0A5J9UHW9"/>
<dbReference type="Gramene" id="TVU22788">
    <property type="protein sequence ID" value="TVU22788"/>
    <property type="gene ID" value="EJB05_32506"/>
</dbReference>
<evidence type="ECO:0000313" key="5">
    <source>
        <dbReference type="EMBL" id="TVU22788.1"/>
    </source>
</evidence>
<organism evidence="5 6">
    <name type="scientific">Eragrostis curvula</name>
    <name type="common">weeping love grass</name>
    <dbReference type="NCBI Taxonomy" id="38414"/>
    <lineage>
        <taxon>Eukaryota</taxon>
        <taxon>Viridiplantae</taxon>
        <taxon>Streptophyta</taxon>
        <taxon>Embryophyta</taxon>
        <taxon>Tracheophyta</taxon>
        <taxon>Spermatophyta</taxon>
        <taxon>Magnoliopsida</taxon>
        <taxon>Liliopsida</taxon>
        <taxon>Poales</taxon>
        <taxon>Poaceae</taxon>
        <taxon>PACMAD clade</taxon>
        <taxon>Chloridoideae</taxon>
        <taxon>Eragrostideae</taxon>
        <taxon>Eragrostidinae</taxon>
        <taxon>Eragrostis</taxon>
    </lineage>
</organism>
<proteinExistence type="inferred from homology"/>
<feature type="domain" description="Peptidase S8/S53" evidence="4">
    <location>
        <begin position="1"/>
        <end position="38"/>
    </location>
</feature>
<dbReference type="SUPFAM" id="SSF52743">
    <property type="entry name" value="Subtilisin-like"/>
    <property type="match status" value="1"/>
</dbReference>
<dbReference type="GO" id="GO:0004252">
    <property type="term" value="F:serine-type endopeptidase activity"/>
    <property type="evidence" value="ECO:0007669"/>
    <property type="project" value="InterPro"/>
</dbReference>
<evidence type="ECO:0000256" key="1">
    <source>
        <dbReference type="ARBA" id="ARBA00011073"/>
    </source>
</evidence>
<dbReference type="Pfam" id="PF00082">
    <property type="entry name" value="Peptidase_S8"/>
    <property type="match status" value="1"/>
</dbReference>
<comment type="caution">
    <text evidence="3">Lacks conserved residue(s) required for the propagation of feature annotation.</text>
</comment>
<dbReference type="EMBL" id="RWGY01000026">
    <property type="protein sequence ID" value="TVU22788.1"/>
    <property type="molecule type" value="Genomic_DNA"/>
</dbReference>
<dbReference type="InterPro" id="IPR036852">
    <property type="entry name" value="Peptidase_S8/S53_dom_sf"/>
</dbReference>
<comment type="similarity">
    <text evidence="1 3">Belongs to the peptidase S8 family.</text>
</comment>
<name>A0A5J9UHW9_9POAL</name>
<dbReference type="PANTHER" id="PTHR10795">
    <property type="entry name" value="PROPROTEIN CONVERTASE SUBTILISIN/KEXIN"/>
    <property type="match status" value="1"/>
</dbReference>
<evidence type="ECO:0000259" key="4">
    <source>
        <dbReference type="Pfam" id="PF00082"/>
    </source>
</evidence>
<dbReference type="InterPro" id="IPR045051">
    <property type="entry name" value="SBT"/>
</dbReference>
<evidence type="ECO:0000313" key="6">
    <source>
        <dbReference type="Proteomes" id="UP000324897"/>
    </source>
</evidence>
<accession>A0A5J9UHW9</accession>
<reference evidence="5 6" key="1">
    <citation type="journal article" date="2019" name="Sci. Rep.">
        <title>A high-quality genome of Eragrostis curvula grass provides insights into Poaceae evolution and supports new strategies to enhance forage quality.</title>
        <authorList>
            <person name="Carballo J."/>
            <person name="Santos B.A.C.M."/>
            <person name="Zappacosta D."/>
            <person name="Garbus I."/>
            <person name="Selva J.P."/>
            <person name="Gallo C.A."/>
            <person name="Diaz A."/>
            <person name="Albertini E."/>
            <person name="Caccamo M."/>
            <person name="Echenique V."/>
        </authorList>
    </citation>
    <scope>NUCLEOTIDE SEQUENCE [LARGE SCALE GENOMIC DNA]</scope>
    <source>
        <strain evidence="6">cv. Victoria</strain>
        <tissue evidence="5">Leaf</tissue>
    </source>
</reference>
<dbReference type="InterPro" id="IPR000209">
    <property type="entry name" value="Peptidase_S8/S53_dom"/>
</dbReference>
<keyword evidence="6" id="KW-1185">Reference proteome</keyword>
<protein>
    <recommendedName>
        <fullName evidence="4">Peptidase S8/S53 domain-containing protein</fullName>
    </recommendedName>
</protein>
<dbReference type="GO" id="GO:0006508">
    <property type="term" value="P:proteolysis"/>
    <property type="evidence" value="ECO:0007669"/>
    <property type="project" value="InterPro"/>
</dbReference>
<dbReference type="Gene3D" id="3.40.50.200">
    <property type="entry name" value="Peptidase S8/S53 domain"/>
    <property type="match status" value="1"/>
</dbReference>
<sequence length="98" mass="10371">MATPHVSGVAALVKSWHPDWSPAAVKSDILTTADTVGNDGGPIMDQHWKTASAYATGAGHVNATRAVDPGLVYDIWPTEYYVFCLDRGSNNASPATRA</sequence>
<evidence type="ECO:0000256" key="3">
    <source>
        <dbReference type="PROSITE-ProRule" id="PRU01240"/>
    </source>
</evidence>
<keyword evidence="2" id="KW-0732">Signal</keyword>
<feature type="non-terminal residue" evidence="5">
    <location>
        <position position="1"/>
    </location>
</feature>